<feature type="transmembrane region" description="Helical" evidence="3">
    <location>
        <begin position="35"/>
        <end position="52"/>
    </location>
</feature>
<evidence type="ECO:0000256" key="2">
    <source>
        <dbReference type="SAM" id="MobiDB-lite"/>
    </source>
</evidence>
<keyword evidence="3" id="KW-0472">Membrane</keyword>
<feature type="transmembrane region" description="Helical" evidence="3">
    <location>
        <begin position="12"/>
        <end position="29"/>
    </location>
</feature>
<reference evidence="4" key="1">
    <citation type="submission" date="2024-06" db="EMBL/GenBank/DDBJ databases">
        <title>The genome sequences of Kitasatospora sp. strain HUAS MG31.</title>
        <authorList>
            <person name="Mo P."/>
        </authorList>
    </citation>
    <scope>NUCLEOTIDE SEQUENCE</scope>
    <source>
        <strain evidence="4">HUAS MG31</strain>
    </source>
</reference>
<dbReference type="KEGG" id="kcm:ABWK59_20940"/>
<dbReference type="EMBL" id="CP159872">
    <property type="protein sequence ID" value="XCM81206.1"/>
    <property type="molecule type" value="Genomic_DNA"/>
</dbReference>
<feature type="compositionally biased region" description="Basic and acidic residues" evidence="2">
    <location>
        <begin position="108"/>
        <end position="120"/>
    </location>
</feature>
<dbReference type="AlphaFoldDB" id="A0AAU8JZF1"/>
<organism evidence="4">
    <name type="scientific">Kitasatospora camelliae</name>
    <dbReference type="NCBI Taxonomy" id="3156397"/>
    <lineage>
        <taxon>Bacteria</taxon>
        <taxon>Bacillati</taxon>
        <taxon>Actinomycetota</taxon>
        <taxon>Actinomycetes</taxon>
        <taxon>Kitasatosporales</taxon>
        <taxon>Streptomycetaceae</taxon>
        <taxon>Kitasatospora</taxon>
    </lineage>
</organism>
<gene>
    <name evidence="4" type="ORF">ABWK59_20940</name>
</gene>
<evidence type="ECO:0000256" key="1">
    <source>
        <dbReference type="SAM" id="Coils"/>
    </source>
</evidence>
<protein>
    <submittedName>
        <fullName evidence="4">Uncharacterized protein</fullName>
    </submittedName>
</protein>
<evidence type="ECO:0000313" key="4">
    <source>
        <dbReference type="EMBL" id="XCM81206.1"/>
    </source>
</evidence>
<evidence type="ECO:0000256" key="3">
    <source>
        <dbReference type="SAM" id="Phobius"/>
    </source>
</evidence>
<keyword evidence="3" id="KW-1133">Transmembrane helix</keyword>
<feature type="coiled-coil region" evidence="1">
    <location>
        <begin position="65"/>
        <end position="106"/>
    </location>
</feature>
<name>A0AAU8JZF1_9ACTN</name>
<accession>A0AAU8JZF1</accession>
<keyword evidence="3" id="KW-0812">Transmembrane</keyword>
<proteinExistence type="predicted"/>
<feature type="region of interest" description="Disordered" evidence="2">
    <location>
        <begin position="108"/>
        <end position="133"/>
    </location>
</feature>
<dbReference type="RefSeq" id="WP_354642143.1">
    <property type="nucleotide sequence ID" value="NZ_CP159872.1"/>
</dbReference>
<sequence>MPGISPTTTDVLRAGGAIAGIALIVAGTYDTRWLPAVGCLAVVTFAGTEFALERVRRWLDQADRRADQQRVLEDVHRELRRANATAEHAQAELADLAREWNSLVREAMHGQTERAERVERAAQPSQVRASPSR</sequence>
<feature type="compositionally biased region" description="Polar residues" evidence="2">
    <location>
        <begin position="123"/>
        <end position="133"/>
    </location>
</feature>
<keyword evidence="1" id="KW-0175">Coiled coil</keyword>